<dbReference type="AlphaFoldDB" id="A0A9X9Q8B9"/>
<feature type="compositionally biased region" description="Gly residues" evidence="1">
    <location>
        <begin position="35"/>
        <end position="44"/>
    </location>
</feature>
<feature type="compositionally biased region" description="Basic and acidic residues" evidence="1">
    <location>
        <begin position="9"/>
        <end position="29"/>
    </location>
</feature>
<keyword evidence="3" id="KW-1185">Reference proteome</keyword>
<protein>
    <submittedName>
        <fullName evidence="2">Uncharacterized protein</fullName>
    </submittedName>
</protein>
<gene>
    <name evidence="2" type="ORF">BN2614_LOCUS1</name>
</gene>
<name>A0A9X9Q8B9_GULGU</name>
<accession>A0A9X9Q8B9</accession>
<feature type="region of interest" description="Disordered" evidence="1">
    <location>
        <begin position="1"/>
        <end position="60"/>
    </location>
</feature>
<feature type="non-terminal residue" evidence="2">
    <location>
        <position position="96"/>
    </location>
</feature>
<organism evidence="2 3">
    <name type="scientific">Gulo gulo</name>
    <name type="common">Wolverine</name>
    <name type="synonym">Gluton</name>
    <dbReference type="NCBI Taxonomy" id="48420"/>
    <lineage>
        <taxon>Eukaryota</taxon>
        <taxon>Metazoa</taxon>
        <taxon>Chordata</taxon>
        <taxon>Craniata</taxon>
        <taxon>Vertebrata</taxon>
        <taxon>Euteleostomi</taxon>
        <taxon>Mammalia</taxon>
        <taxon>Eutheria</taxon>
        <taxon>Laurasiatheria</taxon>
        <taxon>Carnivora</taxon>
        <taxon>Caniformia</taxon>
        <taxon>Musteloidea</taxon>
        <taxon>Mustelidae</taxon>
        <taxon>Guloninae</taxon>
        <taxon>Gulo</taxon>
    </lineage>
</organism>
<evidence type="ECO:0000313" key="2">
    <source>
        <dbReference type="EMBL" id="VCX39083.1"/>
    </source>
</evidence>
<reference evidence="2 3" key="1">
    <citation type="submission" date="2018-10" db="EMBL/GenBank/DDBJ databases">
        <authorList>
            <person name="Ekblom R."/>
            <person name="Jareborg N."/>
        </authorList>
    </citation>
    <scope>NUCLEOTIDE SEQUENCE [LARGE SCALE GENOMIC DNA]</scope>
    <source>
        <tissue evidence="2">Muscle</tissue>
    </source>
</reference>
<feature type="compositionally biased region" description="Pro residues" evidence="1">
    <location>
        <begin position="46"/>
        <end position="55"/>
    </location>
</feature>
<proteinExistence type="predicted"/>
<evidence type="ECO:0000256" key="1">
    <source>
        <dbReference type="SAM" id="MobiDB-lite"/>
    </source>
</evidence>
<comment type="caution">
    <text evidence="2">The sequence shown here is derived from an EMBL/GenBank/DDBJ whole genome shotgun (WGS) entry which is preliminary data.</text>
</comment>
<dbReference type="Proteomes" id="UP000269945">
    <property type="component" value="Unassembled WGS sequence"/>
</dbReference>
<evidence type="ECO:0000313" key="3">
    <source>
        <dbReference type="Proteomes" id="UP000269945"/>
    </source>
</evidence>
<dbReference type="EMBL" id="CYRY02044235">
    <property type="protein sequence ID" value="VCX39083.1"/>
    <property type="molecule type" value="Genomic_DNA"/>
</dbReference>
<sequence length="96" mass="10430">MSIGSKAQTRRENHRPTLPEGPDTRRTPRIEGSPGPWGTGGGTHPGPAPPRPRPPLLRALHGDVTGAADHHWVRRVLEQLLLQGPLLVLLLLIDLV</sequence>